<keyword evidence="3" id="KW-0010">Activator</keyword>
<dbReference type="SUPFAM" id="SSF51182">
    <property type="entry name" value="RmlC-like cupins"/>
    <property type="match status" value="1"/>
</dbReference>
<dbReference type="InterPro" id="IPR018060">
    <property type="entry name" value="HTH_AraC"/>
</dbReference>
<dbReference type="PROSITE" id="PS00041">
    <property type="entry name" value="HTH_ARAC_FAMILY_1"/>
    <property type="match status" value="1"/>
</dbReference>
<evidence type="ECO:0000256" key="3">
    <source>
        <dbReference type="ARBA" id="ARBA00023159"/>
    </source>
</evidence>
<dbReference type="AlphaFoldDB" id="A0A261THW3"/>
<dbReference type="GO" id="GO:0043565">
    <property type="term" value="F:sequence-specific DNA binding"/>
    <property type="evidence" value="ECO:0007669"/>
    <property type="project" value="InterPro"/>
</dbReference>
<dbReference type="PANTHER" id="PTHR11019">
    <property type="entry name" value="HTH-TYPE TRANSCRIPTIONAL REGULATOR NIMR"/>
    <property type="match status" value="1"/>
</dbReference>
<keyword evidence="2" id="KW-0238">DNA-binding</keyword>
<sequence>MHGQDAKPYDTATSILTGAAANFTEGHETPFHCHARCQLLYAVEGLMRVDTPGGRWLVPPARAVWISPWVEHRMSVRGPARIRSLFVDSQRVLGLPATDGMIPVSPLLRAVIDELASLGLQAIETRRGRLMAHLLREELSAPMDPAFHLPWPTDKRIRQVCEALSVEGERRDWDAAHWADALAMSVKTFQRHFQKQTSTSFGQWRLRARLLSSLQGLMAGDSILQVALACGYASQSAFTLAFRRHFGMAPSAFQAQSHAGVQA</sequence>
<dbReference type="InterPro" id="IPR014710">
    <property type="entry name" value="RmlC-like_jellyroll"/>
</dbReference>
<dbReference type="Gene3D" id="1.10.10.60">
    <property type="entry name" value="Homeodomain-like"/>
    <property type="match status" value="2"/>
</dbReference>
<name>A0A261THW3_9BORD</name>
<dbReference type="RefSeq" id="WP_094801433.1">
    <property type="nucleotide sequence ID" value="NZ_NEVN01000010.1"/>
</dbReference>
<dbReference type="InterPro" id="IPR003313">
    <property type="entry name" value="AraC-bd"/>
</dbReference>
<dbReference type="Proteomes" id="UP000216913">
    <property type="component" value="Unassembled WGS sequence"/>
</dbReference>
<keyword evidence="1" id="KW-0805">Transcription regulation</keyword>
<proteinExistence type="predicted"/>
<accession>A0A261THW3</accession>
<dbReference type="CDD" id="cd06124">
    <property type="entry name" value="cupin_NimR-like_N"/>
    <property type="match status" value="1"/>
</dbReference>
<dbReference type="PANTHER" id="PTHR11019:SF159">
    <property type="entry name" value="TRANSCRIPTIONAL REGULATOR-RELATED"/>
    <property type="match status" value="1"/>
</dbReference>
<evidence type="ECO:0000313" key="7">
    <source>
        <dbReference type="Proteomes" id="UP000216913"/>
    </source>
</evidence>
<dbReference type="Pfam" id="PF02311">
    <property type="entry name" value="AraC_binding"/>
    <property type="match status" value="1"/>
</dbReference>
<feature type="domain" description="HTH araC/xylS-type" evidence="5">
    <location>
        <begin position="158"/>
        <end position="256"/>
    </location>
</feature>
<dbReference type="GO" id="GO:0003700">
    <property type="term" value="F:DNA-binding transcription factor activity"/>
    <property type="evidence" value="ECO:0007669"/>
    <property type="project" value="InterPro"/>
</dbReference>
<reference evidence="6 7" key="1">
    <citation type="submission" date="2017-05" db="EMBL/GenBank/DDBJ databases">
        <title>Complete and WGS of Bordetella genogroups.</title>
        <authorList>
            <person name="Spilker T."/>
            <person name="LiPuma J."/>
        </authorList>
    </citation>
    <scope>NUCLEOTIDE SEQUENCE [LARGE SCALE GENOMIC DNA]</scope>
    <source>
        <strain evidence="6 7">AU10456</strain>
    </source>
</reference>
<dbReference type="Pfam" id="PF12833">
    <property type="entry name" value="HTH_18"/>
    <property type="match status" value="1"/>
</dbReference>
<dbReference type="PROSITE" id="PS01124">
    <property type="entry name" value="HTH_ARAC_FAMILY_2"/>
    <property type="match status" value="1"/>
</dbReference>
<gene>
    <name evidence="6" type="ORF">CAL25_15390</name>
</gene>
<comment type="caution">
    <text evidence="6">The sequence shown here is derived from an EMBL/GenBank/DDBJ whole genome shotgun (WGS) entry which is preliminary data.</text>
</comment>
<evidence type="ECO:0000256" key="2">
    <source>
        <dbReference type="ARBA" id="ARBA00023125"/>
    </source>
</evidence>
<dbReference type="InterPro" id="IPR009057">
    <property type="entry name" value="Homeodomain-like_sf"/>
</dbReference>
<evidence type="ECO:0000259" key="5">
    <source>
        <dbReference type="PROSITE" id="PS01124"/>
    </source>
</evidence>
<dbReference type="Gene3D" id="2.60.120.10">
    <property type="entry name" value="Jelly Rolls"/>
    <property type="match status" value="1"/>
</dbReference>
<evidence type="ECO:0000313" key="6">
    <source>
        <dbReference type="EMBL" id="OZI49005.1"/>
    </source>
</evidence>
<dbReference type="OrthoDB" id="2536004at2"/>
<organism evidence="6 7">
    <name type="scientific">Bordetella genomosp. 5</name>
    <dbReference type="NCBI Taxonomy" id="1395608"/>
    <lineage>
        <taxon>Bacteria</taxon>
        <taxon>Pseudomonadati</taxon>
        <taxon>Pseudomonadota</taxon>
        <taxon>Betaproteobacteria</taxon>
        <taxon>Burkholderiales</taxon>
        <taxon>Alcaligenaceae</taxon>
        <taxon>Bordetella</taxon>
    </lineage>
</organism>
<dbReference type="PRINTS" id="PR00032">
    <property type="entry name" value="HTHARAC"/>
</dbReference>
<evidence type="ECO:0000256" key="1">
    <source>
        <dbReference type="ARBA" id="ARBA00023015"/>
    </source>
</evidence>
<evidence type="ECO:0000256" key="4">
    <source>
        <dbReference type="ARBA" id="ARBA00023163"/>
    </source>
</evidence>
<protein>
    <recommendedName>
        <fullName evidence="5">HTH araC/xylS-type domain-containing protein</fullName>
    </recommendedName>
</protein>
<dbReference type="InterPro" id="IPR020449">
    <property type="entry name" value="Tscrpt_reg_AraC-type_HTH"/>
</dbReference>
<keyword evidence="7" id="KW-1185">Reference proteome</keyword>
<dbReference type="InterPro" id="IPR011051">
    <property type="entry name" value="RmlC_Cupin_sf"/>
</dbReference>
<dbReference type="EMBL" id="NEVP01000009">
    <property type="protein sequence ID" value="OZI49005.1"/>
    <property type="molecule type" value="Genomic_DNA"/>
</dbReference>
<dbReference type="SUPFAM" id="SSF46689">
    <property type="entry name" value="Homeodomain-like"/>
    <property type="match status" value="2"/>
</dbReference>
<keyword evidence="4" id="KW-0804">Transcription</keyword>
<dbReference type="SMART" id="SM00342">
    <property type="entry name" value="HTH_ARAC"/>
    <property type="match status" value="1"/>
</dbReference>
<dbReference type="InterPro" id="IPR018062">
    <property type="entry name" value="HTH_AraC-typ_CS"/>
</dbReference>